<feature type="transmembrane region" description="Helical" evidence="1">
    <location>
        <begin position="87"/>
        <end position="109"/>
    </location>
</feature>
<evidence type="ECO:0000313" key="3">
    <source>
        <dbReference type="Proteomes" id="UP001589788"/>
    </source>
</evidence>
<feature type="transmembrane region" description="Helical" evidence="1">
    <location>
        <begin position="47"/>
        <end position="67"/>
    </location>
</feature>
<proteinExistence type="predicted"/>
<evidence type="ECO:0000313" key="2">
    <source>
        <dbReference type="EMBL" id="MFC0081745.1"/>
    </source>
</evidence>
<evidence type="ECO:0000256" key="1">
    <source>
        <dbReference type="SAM" id="Phobius"/>
    </source>
</evidence>
<comment type="caution">
    <text evidence="2">The sequence shown here is derived from an EMBL/GenBank/DDBJ whole genome shotgun (WGS) entry which is preliminary data.</text>
</comment>
<gene>
    <name evidence="2" type="ORF">ACFFRE_06255</name>
</gene>
<protein>
    <recommendedName>
        <fullName evidence="4">Superfamily III holin-X</fullName>
    </recommendedName>
</protein>
<keyword evidence="1" id="KW-0812">Transmembrane</keyword>
<sequence length="129" mass="13691">MPEDRQGEPRTRSGRPGLSEGLSDLLRLVLDYLKQETVGPLRGLGRFVVFGVLGSVAVAAGAVLLLVAVLRVLQDETGTTFAGDRSWLPYVVVVVLALVGLGVAGWRVVAGVGRRQRGQAEGERGRRGS</sequence>
<dbReference type="EMBL" id="JBHLYQ010000046">
    <property type="protein sequence ID" value="MFC0081745.1"/>
    <property type="molecule type" value="Genomic_DNA"/>
</dbReference>
<organism evidence="2 3">
    <name type="scientific">Aciditerrimonas ferrireducens</name>
    <dbReference type="NCBI Taxonomy" id="667306"/>
    <lineage>
        <taxon>Bacteria</taxon>
        <taxon>Bacillati</taxon>
        <taxon>Actinomycetota</taxon>
        <taxon>Acidimicrobiia</taxon>
        <taxon>Acidimicrobiales</taxon>
        <taxon>Acidimicrobiaceae</taxon>
        <taxon>Aciditerrimonas</taxon>
    </lineage>
</organism>
<evidence type="ECO:0008006" key="4">
    <source>
        <dbReference type="Google" id="ProtNLM"/>
    </source>
</evidence>
<accession>A0ABV6C228</accession>
<reference evidence="2 3" key="1">
    <citation type="submission" date="2024-09" db="EMBL/GenBank/DDBJ databases">
        <authorList>
            <person name="Sun Q."/>
            <person name="Mori K."/>
        </authorList>
    </citation>
    <scope>NUCLEOTIDE SEQUENCE [LARGE SCALE GENOMIC DNA]</scope>
    <source>
        <strain evidence="2 3">JCM 15389</strain>
    </source>
</reference>
<keyword evidence="3" id="KW-1185">Reference proteome</keyword>
<dbReference type="RefSeq" id="WP_377789037.1">
    <property type="nucleotide sequence ID" value="NZ_JBHLYQ010000046.1"/>
</dbReference>
<name>A0ABV6C228_9ACTN</name>
<keyword evidence="1" id="KW-0472">Membrane</keyword>
<dbReference type="Proteomes" id="UP001589788">
    <property type="component" value="Unassembled WGS sequence"/>
</dbReference>
<keyword evidence="1" id="KW-1133">Transmembrane helix</keyword>